<evidence type="ECO:0000256" key="1">
    <source>
        <dbReference type="SAM" id="Phobius"/>
    </source>
</evidence>
<reference evidence="2 3" key="1">
    <citation type="journal article" date="2015" name="Nature">
        <title>rRNA introns, odd ribosomes, and small enigmatic genomes across a large radiation of phyla.</title>
        <authorList>
            <person name="Brown C.T."/>
            <person name="Hug L.A."/>
            <person name="Thomas B.C."/>
            <person name="Sharon I."/>
            <person name="Castelle C.J."/>
            <person name="Singh A."/>
            <person name="Wilkins M.J."/>
            <person name="Williams K.H."/>
            <person name="Banfield J.F."/>
        </authorList>
    </citation>
    <scope>NUCLEOTIDE SEQUENCE [LARGE SCALE GENOMIC DNA]</scope>
</reference>
<dbReference type="Proteomes" id="UP000034307">
    <property type="component" value="Unassembled WGS sequence"/>
</dbReference>
<keyword evidence="1" id="KW-0472">Membrane</keyword>
<dbReference type="AlphaFoldDB" id="A0A0G1RLA0"/>
<protein>
    <submittedName>
        <fullName evidence="2">Uncharacterized protein</fullName>
    </submittedName>
</protein>
<dbReference type="EMBL" id="LCNO01000008">
    <property type="protein sequence ID" value="KKU57916.1"/>
    <property type="molecule type" value="Genomic_DNA"/>
</dbReference>
<proteinExistence type="predicted"/>
<evidence type="ECO:0000313" key="3">
    <source>
        <dbReference type="Proteomes" id="UP000034307"/>
    </source>
</evidence>
<keyword evidence="1" id="KW-0812">Transmembrane</keyword>
<accession>A0A0G1RLA0</accession>
<name>A0A0G1RLA0_9BACT</name>
<keyword evidence="1" id="KW-1133">Transmembrane helix</keyword>
<comment type="caution">
    <text evidence="2">The sequence shown here is derived from an EMBL/GenBank/DDBJ whole genome shotgun (WGS) entry which is preliminary data.</text>
</comment>
<evidence type="ECO:0000313" key="2">
    <source>
        <dbReference type="EMBL" id="KKU57916.1"/>
    </source>
</evidence>
<sequence>MEERSIPTSPLLISMTPESPAKPNIWLWVGVCALMLGVGIGIGIFLKSYQKPAAYVTASPTPSPSVDPTANWKTYTNYKLGVGFQYPPNLRVTETETNIQLAIDPPDPREIMGICPRWFNISKYDARENYSAFQSVTSTNFNGQVADFSYKTNGYGCTSRLIFINSFPSEAVKPKLIIHMQQRERNPELLDQILSTFKFLPEDCGPCPMYTTVPPNFCKGGVIVSPGEDKCGCPLPPECRK</sequence>
<feature type="transmembrane region" description="Helical" evidence="1">
    <location>
        <begin position="25"/>
        <end position="46"/>
    </location>
</feature>
<organism evidence="2 3">
    <name type="scientific">Candidatus Amesbacteria bacterium GW2011_GWA2_47_11b</name>
    <dbReference type="NCBI Taxonomy" id="1618358"/>
    <lineage>
        <taxon>Bacteria</taxon>
        <taxon>Candidatus Amesiibacteriota</taxon>
    </lineage>
</organism>
<dbReference type="STRING" id="1618358.UX80_C0008G0029"/>
<gene>
    <name evidence="2" type="ORF">UX80_C0008G0029</name>
</gene>